<feature type="signal peptide" evidence="1">
    <location>
        <begin position="1"/>
        <end position="21"/>
    </location>
</feature>
<keyword evidence="1" id="KW-0732">Signal</keyword>
<feature type="chain" id="PRO_5038291501" evidence="1">
    <location>
        <begin position="22"/>
        <end position="218"/>
    </location>
</feature>
<dbReference type="OrthoDB" id="1934033at2"/>
<evidence type="ECO:0000256" key="1">
    <source>
        <dbReference type="SAM" id="SignalP"/>
    </source>
</evidence>
<evidence type="ECO:0000313" key="6">
    <source>
        <dbReference type="Proteomes" id="UP000476820"/>
    </source>
</evidence>
<dbReference type="RefSeq" id="WP_053341999.1">
    <property type="nucleotide sequence ID" value="NZ_LFOM01000001.1"/>
</dbReference>
<sequence length="218" mass="24015">MKIFKKLITVLLSTLMLVTMITGCNKKVAPPEEFAKAFYDLAIYVNSDAITSLGMSGDEANTVKVEYEKARKDKIRNDLRSGGLQCTDDQINKLYDAQLVAQKKVNCTVETISSDSKTAVVKIKTTHINISGIDESAANAAAKEVQDLNIVDTNIALAKLLELYIIKFEEGCNDTEPSSDTVENTFAFKKVTDDKNRTLWAPEDPVTLGNQVANMINQ</sequence>
<dbReference type="EMBL" id="SWOV01000014">
    <property type="protein sequence ID" value="NFF87609.1"/>
    <property type="molecule type" value="Genomic_DNA"/>
</dbReference>
<dbReference type="InterPro" id="IPR031343">
    <property type="entry name" value="DUF5105"/>
</dbReference>
<dbReference type="PROSITE" id="PS51257">
    <property type="entry name" value="PROKAR_LIPOPROTEIN"/>
    <property type="match status" value="1"/>
</dbReference>
<dbReference type="Proteomes" id="UP000476820">
    <property type="component" value="Unassembled WGS sequence"/>
</dbReference>
<evidence type="ECO:0000259" key="2">
    <source>
        <dbReference type="Pfam" id="PF17118"/>
    </source>
</evidence>
<comment type="caution">
    <text evidence="3">The sequence shown here is derived from an EMBL/GenBank/DDBJ whole genome shotgun (WGS) entry which is preliminary data.</text>
</comment>
<organism evidence="3 6">
    <name type="scientific">Clostridium botulinum</name>
    <dbReference type="NCBI Taxonomy" id="1491"/>
    <lineage>
        <taxon>Bacteria</taxon>
        <taxon>Bacillati</taxon>
        <taxon>Bacillota</taxon>
        <taxon>Clostridia</taxon>
        <taxon>Eubacteriales</taxon>
        <taxon>Clostridiaceae</taxon>
        <taxon>Clostridium</taxon>
    </lineage>
</organism>
<name>A0A0L9YAD7_CLOBO</name>
<evidence type="ECO:0000313" key="3">
    <source>
        <dbReference type="EMBL" id="NFF87609.1"/>
    </source>
</evidence>
<dbReference type="Proteomes" id="UP000473681">
    <property type="component" value="Unassembled WGS sequence"/>
</dbReference>
<evidence type="ECO:0000313" key="5">
    <source>
        <dbReference type="Proteomes" id="UP000473681"/>
    </source>
</evidence>
<proteinExistence type="predicted"/>
<evidence type="ECO:0000313" key="4">
    <source>
        <dbReference type="EMBL" id="NFN36170.1"/>
    </source>
</evidence>
<dbReference type="EMBL" id="SWVK01000020">
    <property type="protein sequence ID" value="NFN36170.1"/>
    <property type="molecule type" value="Genomic_DNA"/>
</dbReference>
<accession>A0A0L9YAD7</accession>
<dbReference type="Pfam" id="PF17118">
    <property type="entry name" value="DUF5105"/>
    <property type="match status" value="1"/>
</dbReference>
<gene>
    <name evidence="3" type="ORF">FC774_06945</name>
    <name evidence="4" type="ORF">FDB51_13820</name>
</gene>
<reference evidence="5 6" key="1">
    <citation type="submission" date="2019-04" db="EMBL/GenBank/DDBJ databases">
        <title>Genome sequencing of Clostridium botulinum Groups I-IV and Clostridium butyricum.</title>
        <authorList>
            <person name="Brunt J."/>
            <person name="Van Vliet A.H.M."/>
            <person name="Stringer S.C."/>
            <person name="Carter A.T."/>
            <person name="Peck M.W."/>
        </authorList>
    </citation>
    <scope>NUCLEOTIDE SEQUENCE [LARGE SCALE GENOMIC DNA]</scope>
    <source>
        <strain evidence="3 6">1605</strain>
        <strain evidence="4 5">CB-K-33E</strain>
    </source>
</reference>
<dbReference type="AlphaFoldDB" id="A0A0L9YAD7"/>
<protein>
    <submittedName>
        <fullName evidence="3">DUF5105 domain-containing protein</fullName>
    </submittedName>
</protein>
<feature type="domain" description="DUF5105" evidence="2">
    <location>
        <begin position="24"/>
        <end position="195"/>
    </location>
</feature>